<proteinExistence type="predicted"/>
<feature type="domain" description="Thioredoxin" evidence="1">
    <location>
        <begin position="9"/>
        <end position="161"/>
    </location>
</feature>
<evidence type="ECO:0000313" key="2">
    <source>
        <dbReference type="EMBL" id="AAZ48316.1"/>
    </source>
</evidence>
<accession>Q47A15</accession>
<dbReference type="OrthoDB" id="9809746at2"/>
<dbReference type="Pfam" id="PF00578">
    <property type="entry name" value="AhpC-TSA"/>
    <property type="match status" value="1"/>
</dbReference>
<dbReference type="GO" id="GO:0016491">
    <property type="term" value="F:oxidoreductase activity"/>
    <property type="evidence" value="ECO:0007669"/>
    <property type="project" value="InterPro"/>
</dbReference>
<sequence length="184" mass="20268">MVALNPPVCDFGQPAVDFDLPGTDGRRHTLANCRGPKGLLVMFICNHCPYVKAIIDRLIRDCRELASHGIGCVAIMSNDVTAYPDDAPENMKRWAEELAFPFPYLYDETQSVARAYGAVCTPDFFGYNSQLELQYRGRLDASGRAAAPADARRELFEAMSDIARSGRGPSQQTASIGCSIKWDL</sequence>
<dbReference type="eggNOG" id="COG1225">
    <property type="taxonomic scope" value="Bacteria"/>
</dbReference>
<dbReference type="GO" id="GO:0016209">
    <property type="term" value="F:antioxidant activity"/>
    <property type="evidence" value="ECO:0007669"/>
    <property type="project" value="InterPro"/>
</dbReference>
<dbReference type="PANTHER" id="PTHR43640">
    <property type="entry name" value="OS07G0260300 PROTEIN"/>
    <property type="match status" value="1"/>
</dbReference>
<protein>
    <recommendedName>
        <fullName evidence="1">Thioredoxin domain-containing protein</fullName>
    </recommendedName>
</protein>
<dbReference type="AlphaFoldDB" id="Q47A15"/>
<name>Q47A15_DECAR</name>
<reference evidence="2" key="1">
    <citation type="submission" date="2005-08" db="EMBL/GenBank/DDBJ databases">
        <title>Complete sequence of Dechloromonas aromatica RCB.</title>
        <authorList>
            <person name="Salinero K.K."/>
            <person name="Copeland A."/>
            <person name="Lucas S."/>
            <person name="Lapidus A."/>
            <person name="Barry K."/>
            <person name="Detter J.C."/>
            <person name="Glavina T."/>
            <person name="Hammon N."/>
            <person name="Israni S."/>
            <person name="Pitluck S."/>
            <person name="Di Bartolo G."/>
            <person name="Trong S."/>
            <person name="Schmutz J."/>
            <person name="Larimer F."/>
            <person name="Land M."/>
            <person name="Ivanova N."/>
            <person name="Richardson P."/>
        </authorList>
    </citation>
    <scope>NUCLEOTIDE SEQUENCE</scope>
    <source>
        <strain evidence="2">RCB</strain>
    </source>
</reference>
<dbReference type="PANTHER" id="PTHR43640:SF1">
    <property type="entry name" value="THIOREDOXIN-DEPENDENT PEROXIREDOXIN"/>
    <property type="match status" value="1"/>
</dbReference>
<dbReference type="InterPro" id="IPR013766">
    <property type="entry name" value="Thioredoxin_domain"/>
</dbReference>
<dbReference type="HOGENOM" id="CLU_076204_1_0_4"/>
<dbReference type="CDD" id="cd02969">
    <property type="entry name" value="PRX_like1"/>
    <property type="match status" value="1"/>
</dbReference>
<organism evidence="2">
    <name type="scientific">Dechloromonas aromatica (strain RCB)</name>
    <dbReference type="NCBI Taxonomy" id="159087"/>
    <lineage>
        <taxon>Bacteria</taxon>
        <taxon>Pseudomonadati</taxon>
        <taxon>Pseudomonadota</taxon>
        <taxon>Betaproteobacteria</taxon>
        <taxon>Rhodocyclales</taxon>
        <taxon>Azonexaceae</taxon>
        <taxon>Dechloromonas</taxon>
    </lineage>
</organism>
<dbReference type="KEGG" id="dar:Daro_3587"/>
<dbReference type="InterPro" id="IPR000866">
    <property type="entry name" value="AhpC/TSA"/>
</dbReference>
<evidence type="ECO:0000259" key="1">
    <source>
        <dbReference type="PROSITE" id="PS51352"/>
    </source>
</evidence>
<dbReference type="EMBL" id="CP000089">
    <property type="protein sequence ID" value="AAZ48316.1"/>
    <property type="molecule type" value="Genomic_DNA"/>
</dbReference>
<dbReference type="InterPro" id="IPR047262">
    <property type="entry name" value="PRX-like1"/>
</dbReference>
<dbReference type="STRING" id="159087.Daro_3587"/>
<gene>
    <name evidence="2" type="ordered locus">Daro_3587</name>
</gene>
<dbReference type="InterPro" id="IPR036249">
    <property type="entry name" value="Thioredoxin-like_sf"/>
</dbReference>
<dbReference type="SUPFAM" id="SSF52833">
    <property type="entry name" value="Thioredoxin-like"/>
    <property type="match status" value="1"/>
</dbReference>
<dbReference type="PROSITE" id="PS51352">
    <property type="entry name" value="THIOREDOXIN_2"/>
    <property type="match status" value="1"/>
</dbReference>
<dbReference type="Gene3D" id="3.40.30.10">
    <property type="entry name" value="Glutaredoxin"/>
    <property type="match status" value="1"/>
</dbReference>